<feature type="region of interest" description="Disordered" evidence="1">
    <location>
        <begin position="105"/>
        <end position="129"/>
    </location>
</feature>
<dbReference type="InterPro" id="IPR050435">
    <property type="entry name" value="MZM1/LYRM7"/>
</dbReference>
<evidence type="ECO:0000313" key="3">
    <source>
        <dbReference type="EMBL" id="CAD9458018.1"/>
    </source>
</evidence>
<dbReference type="PANTHER" id="PTHR46749">
    <property type="entry name" value="COMPLEX III ASSEMBLY FACTOR LYRM7"/>
    <property type="match status" value="1"/>
</dbReference>
<dbReference type="GO" id="GO:0005759">
    <property type="term" value="C:mitochondrial matrix"/>
    <property type="evidence" value="ECO:0007669"/>
    <property type="project" value="TreeGrafter"/>
</dbReference>
<dbReference type="EMBL" id="HBGU01033965">
    <property type="protein sequence ID" value="CAD9458018.1"/>
    <property type="molecule type" value="Transcribed_RNA"/>
</dbReference>
<accession>A0A6U7F7B5</accession>
<evidence type="ECO:0000313" key="2">
    <source>
        <dbReference type="EMBL" id="CAD9458015.1"/>
    </source>
</evidence>
<dbReference type="AlphaFoldDB" id="A0A6U7F7B5"/>
<feature type="compositionally biased region" description="Polar residues" evidence="1">
    <location>
        <begin position="119"/>
        <end position="129"/>
    </location>
</feature>
<dbReference type="GO" id="GO:0034551">
    <property type="term" value="P:mitochondrial respiratory chain complex III assembly"/>
    <property type="evidence" value="ECO:0007669"/>
    <property type="project" value="TreeGrafter"/>
</dbReference>
<protein>
    <recommendedName>
        <fullName evidence="4">Mitochondrial zinc maintenance protein 1, mitochondrial</fullName>
    </recommendedName>
</protein>
<evidence type="ECO:0008006" key="4">
    <source>
        <dbReference type="Google" id="ProtNLM"/>
    </source>
</evidence>
<sequence length="129" mass="14057">MSGLLCATRRLHTQPLVRHGSSAINAYRELLKAQRSLFDRDPDARTAARDETRQHFLANAAVAPEEAAALAADALDTAGFLRQNVAQAELNDRGNYELRVTKEHIREGSAQPPLPGCTESLNVPTRPAS</sequence>
<organism evidence="3">
    <name type="scientific">Haptolina brevifila</name>
    <dbReference type="NCBI Taxonomy" id="156173"/>
    <lineage>
        <taxon>Eukaryota</taxon>
        <taxon>Haptista</taxon>
        <taxon>Haptophyta</taxon>
        <taxon>Prymnesiophyceae</taxon>
        <taxon>Prymnesiales</taxon>
        <taxon>Prymnesiaceae</taxon>
        <taxon>Haptolina</taxon>
    </lineage>
</organism>
<dbReference type="EMBL" id="HBGU01033964">
    <property type="protein sequence ID" value="CAD9458015.1"/>
    <property type="molecule type" value="Transcribed_RNA"/>
</dbReference>
<reference evidence="3" key="1">
    <citation type="submission" date="2021-01" db="EMBL/GenBank/DDBJ databases">
        <authorList>
            <person name="Corre E."/>
            <person name="Pelletier E."/>
            <person name="Niang G."/>
            <person name="Scheremetjew M."/>
            <person name="Finn R."/>
            <person name="Kale V."/>
            <person name="Holt S."/>
            <person name="Cochrane G."/>
            <person name="Meng A."/>
            <person name="Brown T."/>
            <person name="Cohen L."/>
        </authorList>
    </citation>
    <scope>NUCLEOTIDE SEQUENCE</scope>
    <source>
        <strain evidence="3">UTEX LB 985</strain>
    </source>
</reference>
<gene>
    <name evidence="2" type="ORF">CBRE1094_LOCUS18562</name>
    <name evidence="3" type="ORF">CBRE1094_LOCUS18563</name>
</gene>
<proteinExistence type="predicted"/>
<dbReference type="GO" id="GO:0044183">
    <property type="term" value="F:protein folding chaperone"/>
    <property type="evidence" value="ECO:0007669"/>
    <property type="project" value="TreeGrafter"/>
</dbReference>
<evidence type="ECO:0000256" key="1">
    <source>
        <dbReference type="SAM" id="MobiDB-lite"/>
    </source>
</evidence>
<name>A0A6U7F7B5_9EUKA</name>
<dbReference type="PANTHER" id="PTHR46749:SF1">
    <property type="entry name" value="COMPLEX III ASSEMBLY FACTOR LYRM7"/>
    <property type="match status" value="1"/>
</dbReference>